<reference evidence="1" key="1">
    <citation type="journal article" date="2021" name="Proc. Natl. Acad. Sci. U.S.A.">
        <title>A Catalog of Tens of Thousands of Viruses from Human Metagenomes Reveals Hidden Associations with Chronic Diseases.</title>
        <authorList>
            <person name="Tisza M.J."/>
            <person name="Buck C.B."/>
        </authorList>
    </citation>
    <scope>NUCLEOTIDE SEQUENCE</scope>
    <source>
        <strain evidence="1">CtlnK45</strain>
    </source>
</reference>
<evidence type="ECO:0000313" key="1">
    <source>
        <dbReference type="EMBL" id="DAD96174.1"/>
    </source>
</evidence>
<protein>
    <submittedName>
        <fullName evidence="1">Stabilization protein</fullName>
    </submittedName>
</protein>
<dbReference type="EMBL" id="BK015212">
    <property type="protein sequence ID" value="DAD96174.1"/>
    <property type="molecule type" value="Genomic_DNA"/>
</dbReference>
<accession>A0A8S5NN71</accession>
<proteinExistence type="predicted"/>
<organism evidence="1">
    <name type="scientific">Myoviridae sp. ctlnK45</name>
    <dbReference type="NCBI Taxonomy" id="2826693"/>
    <lineage>
        <taxon>Viruses</taxon>
        <taxon>Duplodnaviria</taxon>
        <taxon>Heunggongvirae</taxon>
        <taxon>Uroviricota</taxon>
        <taxon>Caudoviricetes</taxon>
    </lineage>
</organism>
<name>A0A8S5NN71_9CAUD</name>
<sequence>MAQITSSNDIQVLKIRQFLGLNENPDGDTKIKNGEMSKMRNFRVTREKHLQIRPGTKTVLNLKTAWDAWCAESGHTAPTANPVFSGAWEGVVDSKQRTLAAFGGLIFSLDPAAATTKVVGQCTQDQTSFFGFSNKVYLLNGHEYMSWDGKEDSSFAAVEGYIPTVMNATTPAGGGFLLENVNRLTGKRKVLYSPDGKETVFHIPEKTVDEIISVKIGDKAQTFTSDLKARTFTITPAPAAGTNTLELIYRSGNGERAQVTGMRFSELYNGQTDSRVFLYGDGTNKTIYSGIDSATGKPSAEYFPDLYEAEVGEANTPITGMVRHYARLVVFKQDATYSMSYSTLVTATDVTTAAFYVTPVNRQFGNKAPGQVDILENNPLTLDDQAVYRWRSVSTSGNITFDERNAERISDRVEVTLQGFDMKETRIFNRKSAQEYWWMYGDKALILNYGADAWYLYTGLSFRAMVEIGLETYGFRPDGGVVHLSRQYRNDDGKDIDAYAATGSMDFDRDWVLKYSPLIFVAIQPESNARVHVTVETNRRSDYPEKIVSSGLATFAHADFAHWSFGTNRKPQVRRVKMKVKKATFYKLVFKSKSASSTATVLETDVQLRYTGNVK</sequence>